<feature type="domain" description="DUF6754" evidence="2">
    <location>
        <begin position="9"/>
        <end position="191"/>
    </location>
</feature>
<dbReference type="EMBL" id="BARU01009252">
    <property type="protein sequence ID" value="GAH34552.1"/>
    <property type="molecule type" value="Genomic_DNA"/>
</dbReference>
<evidence type="ECO:0000313" key="3">
    <source>
        <dbReference type="EMBL" id="GAH34552.1"/>
    </source>
</evidence>
<proteinExistence type="predicted"/>
<keyword evidence="1" id="KW-0472">Membrane</keyword>
<sequence length="201" mass="22312">MLKTGTYLDLLLMIVMVAATYYFYEKTKDPSWKPFIRHIPALDAIREGVGKSVEEDKPVHFAMGQSGGQLYSNLVSMTLTALAFLRHITILCAEYGARLIVHLPSQTESIPLIEGTAREGFAFAGKPEMYRRDDMRYYGRGALTWTQGVTASYAEEGVGLNLSIGIFYSDCPISLEMAHILGGMNIGGTGRWVMVYAFAMM</sequence>
<keyword evidence="1" id="KW-0812">Transmembrane</keyword>
<dbReference type="Pfam" id="PF20539">
    <property type="entry name" value="DUF6754"/>
    <property type="match status" value="1"/>
</dbReference>
<protein>
    <recommendedName>
        <fullName evidence="2">DUF6754 domain-containing protein</fullName>
    </recommendedName>
</protein>
<gene>
    <name evidence="3" type="ORF">S03H2_17888</name>
</gene>
<comment type="caution">
    <text evidence="3">The sequence shown here is derived from an EMBL/GenBank/DDBJ whole genome shotgun (WGS) entry which is preliminary data.</text>
</comment>
<dbReference type="InterPro" id="IPR046642">
    <property type="entry name" value="DUF6754"/>
</dbReference>
<feature type="transmembrane region" description="Helical" evidence="1">
    <location>
        <begin position="6"/>
        <end position="24"/>
    </location>
</feature>
<feature type="non-terminal residue" evidence="3">
    <location>
        <position position="201"/>
    </location>
</feature>
<accession>X1EPR7</accession>
<reference evidence="3" key="1">
    <citation type="journal article" date="2014" name="Front. Microbiol.">
        <title>High frequency of phylogenetically diverse reductive dehalogenase-homologous genes in deep subseafloor sedimentary metagenomes.</title>
        <authorList>
            <person name="Kawai M."/>
            <person name="Futagami T."/>
            <person name="Toyoda A."/>
            <person name="Takaki Y."/>
            <person name="Nishi S."/>
            <person name="Hori S."/>
            <person name="Arai W."/>
            <person name="Tsubouchi T."/>
            <person name="Morono Y."/>
            <person name="Uchiyama I."/>
            <person name="Ito T."/>
            <person name="Fujiyama A."/>
            <person name="Inagaki F."/>
            <person name="Takami H."/>
        </authorList>
    </citation>
    <scope>NUCLEOTIDE SEQUENCE</scope>
    <source>
        <strain evidence="3">Expedition CK06-06</strain>
    </source>
</reference>
<dbReference type="AlphaFoldDB" id="X1EPR7"/>
<evidence type="ECO:0000256" key="1">
    <source>
        <dbReference type="SAM" id="Phobius"/>
    </source>
</evidence>
<keyword evidence="1" id="KW-1133">Transmembrane helix</keyword>
<name>X1EPR7_9ZZZZ</name>
<organism evidence="3">
    <name type="scientific">marine sediment metagenome</name>
    <dbReference type="NCBI Taxonomy" id="412755"/>
    <lineage>
        <taxon>unclassified sequences</taxon>
        <taxon>metagenomes</taxon>
        <taxon>ecological metagenomes</taxon>
    </lineage>
</organism>
<evidence type="ECO:0000259" key="2">
    <source>
        <dbReference type="Pfam" id="PF20539"/>
    </source>
</evidence>